<gene>
    <name evidence="10" type="ORF">CWO92_18055</name>
</gene>
<evidence type="ECO:0000256" key="5">
    <source>
        <dbReference type="PIRNR" id="PIRNR005536"/>
    </source>
</evidence>
<dbReference type="Pfam" id="PF16874">
    <property type="entry name" value="Glyco_hydro_36C"/>
    <property type="match status" value="1"/>
</dbReference>
<dbReference type="PRINTS" id="PR00743">
    <property type="entry name" value="GLHYDRLASE36"/>
</dbReference>
<feature type="binding site" evidence="7">
    <location>
        <position position="448"/>
    </location>
    <ligand>
        <name>substrate</name>
    </ligand>
</feature>
<evidence type="ECO:0000256" key="2">
    <source>
        <dbReference type="ARBA" id="ARBA00012755"/>
    </source>
</evidence>
<evidence type="ECO:0000313" key="10">
    <source>
        <dbReference type="EMBL" id="PKR83690.1"/>
    </source>
</evidence>
<evidence type="ECO:0000313" key="11">
    <source>
        <dbReference type="Proteomes" id="UP000233440"/>
    </source>
</evidence>
<evidence type="ECO:0000256" key="6">
    <source>
        <dbReference type="PIRSR" id="PIRSR005536-1"/>
    </source>
</evidence>
<reference evidence="10 11" key="1">
    <citation type="submission" date="2017-11" db="EMBL/GenBank/DDBJ databases">
        <title>Bacillus camelliae sp. nov., isolated from pu'er tea.</title>
        <authorList>
            <person name="Niu L."/>
        </authorList>
    </citation>
    <scope>NUCLEOTIDE SEQUENCE [LARGE SCALE GENOMIC DNA]</scope>
    <source>
        <strain evidence="10 11">7578-1</strain>
    </source>
</reference>
<dbReference type="InterPro" id="IPR013785">
    <property type="entry name" value="Aldolase_TIM"/>
</dbReference>
<keyword evidence="11" id="KW-1185">Reference proteome</keyword>
<dbReference type="Pfam" id="PF02065">
    <property type="entry name" value="Melibiase"/>
    <property type="match status" value="1"/>
</dbReference>
<feature type="binding site" evidence="7">
    <location>
        <position position="531"/>
    </location>
    <ligand>
        <name>substrate</name>
    </ligand>
</feature>
<dbReference type="Gene3D" id="3.20.20.70">
    <property type="entry name" value="Aldolase class I"/>
    <property type="match status" value="1"/>
</dbReference>
<evidence type="ECO:0000256" key="7">
    <source>
        <dbReference type="PIRSR" id="PIRSR005536-2"/>
    </source>
</evidence>
<proteinExistence type="inferred from homology"/>
<organism evidence="10 11">
    <name type="scientific">Heyndrickxia camelliae</name>
    <dbReference type="NCBI Taxonomy" id="1707093"/>
    <lineage>
        <taxon>Bacteria</taxon>
        <taxon>Bacillati</taxon>
        <taxon>Bacillota</taxon>
        <taxon>Bacilli</taxon>
        <taxon>Bacillales</taxon>
        <taxon>Bacillaceae</taxon>
        <taxon>Heyndrickxia</taxon>
    </lineage>
</organism>
<dbReference type="PANTHER" id="PTHR43053">
    <property type="entry name" value="GLYCOSIDASE FAMILY 31"/>
    <property type="match status" value="1"/>
</dbReference>
<dbReference type="EC" id="3.2.1.22" evidence="2 5"/>
<dbReference type="CDD" id="cd14791">
    <property type="entry name" value="GH36"/>
    <property type="match status" value="1"/>
</dbReference>
<dbReference type="Gene3D" id="2.70.98.60">
    <property type="entry name" value="alpha-galactosidase from lactobacil brevis"/>
    <property type="match status" value="1"/>
</dbReference>
<dbReference type="InterPro" id="IPR038417">
    <property type="entry name" value="Alpga-gal_N_sf"/>
</dbReference>
<dbReference type="Gene3D" id="2.60.40.1180">
    <property type="entry name" value="Golgi alpha-mannosidase II"/>
    <property type="match status" value="1"/>
</dbReference>
<feature type="binding site" evidence="7">
    <location>
        <position position="553"/>
    </location>
    <ligand>
        <name>substrate</name>
    </ligand>
</feature>
<dbReference type="GO" id="GO:0016052">
    <property type="term" value="P:carbohydrate catabolic process"/>
    <property type="evidence" value="ECO:0007669"/>
    <property type="project" value="InterPro"/>
</dbReference>
<sequence length="749" mass="86588">MTLSNLIKVNKDNLEFHLTNGRISYLFRVIEKSRHLEHLYFGKSIRHRENFQYLIEREVRPSNNLFEGDHTSSLEHIKQEYPVFGTTDFRNPAYQIEYPKGDRISDFQFDHYNVSAGKPKLSGLPATYTENPEEAETLEVVLKDSYSELTIHLFYTIFQNFDAIARSVKFVNNGTTSFNIKTAMSMSIDFPHNEFELVHLNGAWARENHMERKPVITGVQSVGSTRGASSHAHNPFMALVRPETTEHHGEVFGFSFIYSGNFLAQVEVDTYQVTRAMVGIHPLQFSWQLNANEEFQTPEAVVVYSENGLNGMSHIFHELYRTRLARGQWRDKERPILINNWEATYFDFNEEKILEIARNAADLGIELFVLDDGWFGERHDDTSSLGDWFVNKEKLPAGVKGLSEKIHALGLQFGLWFEPEMICKDTKLYEEHPDWLIHVPGKRVSHGRNQFVLDFSRREVVHYIFTLMDDILKDGQIDYIKWDMNRYISEVYSQGLPANRQGEVYHRYILGVYDLYEKLINKYPNILFESCAGGGGRFDPGMLYYAPQAWASDDTDAVERLKIQYGSSLVYPLSSIGSHVSAVPNHQVGRTTSLETRTNVAFFGTFGYELDITLLSDQEKRQMKEHIAFFKKHRNLFQQGTFIRLSSPFTNNETAWMVVSKDKSEAIVGYYEVLSKPNRPYERLVLKGLSVNTLYKINDSEVERFGDDLMQIGLLFGENFTGKADEYWAREKIKDFNSKLFYLKAVEGN</sequence>
<feature type="binding site" evidence="7">
    <location>
        <begin position="371"/>
        <end position="372"/>
    </location>
    <ligand>
        <name>substrate</name>
    </ligand>
</feature>
<comment type="catalytic activity">
    <reaction evidence="1 5">
        <text>Hydrolysis of terminal, non-reducing alpha-D-galactose residues in alpha-D-galactosides, including galactose oligosaccharides, galactomannans and galactolipids.</text>
        <dbReference type="EC" id="3.2.1.22"/>
    </reaction>
</comment>
<dbReference type="PIRSF" id="PIRSF005536">
    <property type="entry name" value="Agal"/>
    <property type="match status" value="1"/>
</dbReference>
<comment type="caution">
    <text evidence="10">The sequence shown here is derived from an EMBL/GenBank/DDBJ whole genome shotgun (WGS) entry which is preliminary data.</text>
</comment>
<feature type="binding site" evidence="7">
    <location>
        <position position="204"/>
    </location>
    <ligand>
        <name>substrate</name>
    </ligand>
</feature>
<dbReference type="Pfam" id="PF16875">
    <property type="entry name" value="Glyco_hydro_36N"/>
    <property type="match status" value="1"/>
</dbReference>
<name>A0A2N3LGD4_9BACI</name>
<accession>A0A2N3LGD4</accession>
<dbReference type="FunFam" id="3.20.20.70:FF:000118">
    <property type="entry name" value="Alpha-galactosidase"/>
    <property type="match status" value="1"/>
</dbReference>
<protein>
    <recommendedName>
        <fullName evidence="2 5">Alpha-galactosidase</fullName>
        <ecNumber evidence="2 5">3.2.1.22</ecNumber>
    </recommendedName>
</protein>
<dbReference type="InterPro" id="IPR050985">
    <property type="entry name" value="Alpha-glycosidase_related"/>
</dbReference>
<keyword evidence="4 5" id="KW-0326">Glycosidase</keyword>
<feature type="binding site" evidence="7">
    <location>
        <begin position="481"/>
        <end position="485"/>
    </location>
    <ligand>
        <name>substrate</name>
    </ligand>
</feature>
<keyword evidence="3 5" id="KW-0378">Hydrolase</keyword>
<evidence type="ECO:0000256" key="4">
    <source>
        <dbReference type="ARBA" id="ARBA00023295"/>
    </source>
</evidence>
<dbReference type="GO" id="GO:0004557">
    <property type="term" value="F:alpha-galactosidase activity"/>
    <property type="evidence" value="ECO:0007669"/>
    <property type="project" value="UniProtKB-UniRule"/>
</dbReference>
<dbReference type="PANTHER" id="PTHR43053:SF3">
    <property type="entry name" value="ALPHA-GALACTOSIDASE C-RELATED"/>
    <property type="match status" value="1"/>
</dbReference>
<dbReference type="InterPro" id="IPR031704">
    <property type="entry name" value="Glyco_hydro_36_N"/>
</dbReference>
<evidence type="ECO:0000259" key="8">
    <source>
        <dbReference type="Pfam" id="PF16874"/>
    </source>
</evidence>
<dbReference type="Proteomes" id="UP000233440">
    <property type="component" value="Unassembled WGS sequence"/>
</dbReference>
<dbReference type="RefSeq" id="WP_101355610.1">
    <property type="nucleotide sequence ID" value="NZ_PIQO01000016.1"/>
</dbReference>
<evidence type="ECO:0000259" key="9">
    <source>
        <dbReference type="Pfam" id="PF16875"/>
    </source>
</evidence>
<evidence type="ECO:0000256" key="3">
    <source>
        <dbReference type="ARBA" id="ARBA00022801"/>
    </source>
</evidence>
<dbReference type="SUPFAM" id="SSF51445">
    <property type="entry name" value="(Trans)glycosidases"/>
    <property type="match status" value="1"/>
</dbReference>
<feature type="active site" description="Nucleophile" evidence="6">
    <location>
        <position position="483"/>
    </location>
</feature>
<dbReference type="AlphaFoldDB" id="A0A2N3LGD4"/>
<feature type="domain" description="Glycosyl hydrolase family 36 N-terminal" evidence="9">
    <location>
        <begin position="35"/>
        <end position="290"/>
    </location>
</feature>
<comment type="similarity">
    <text evidence="5">Belongs to the glycosyl hydrolase.</text>
</comment>
<feature type="active site" description="Proton donor" evidence="6">
    <location>
        <position position="553"/>
    </location>
</feature>
<dbReference type="InterPro" id="IPR031705">
    <property type="entry name" value="Glyco_hydro_36_C"/>
</dbReference>
<feature type="domain" description="Glycosyl hydrolase family 36 C-terminal" evidence="8">
    <location>
        <begin position="653"/>
        <end position="743"/>
    </location>
</feature>
<dbReference type="InterPro" id="IPR013780">
    <property type="entry name" value="Glyco_hydro_b"/>
</dbReference>
<dbReference type="OrthoDB" id="9758822at2"/>
<dbReference type="InterPro" id="IPR017853">
    <property type="entry name" value="GH"/>
</dbReference>
<evidence type="ECO:0000256" key="1">
    <source>
        <dbReference type="ARBA" id="ARBA00001255"/>
    </source>
</evidence>
<dbReference type="EMBL" id="PIQO01000016">
    <property type="protein sequence ID" value="PKR83690.1"/>
    <property type="molecule type" value="Genomic_DNA"/>
</dbReference>
<dbReference type="InterPro" id="IPR002252">
    <property type="entry name" value="Glyco_hydro_36"/>
</dbReference>